<comment type="caution">
    <text evidence="4">The sequence shown here is derived from an EMBL/GenBank/DDBJ whole genome shotgun (WGS) entry which is preliminary data.</text>
</comment>
<name>A0A4Y4DTL5_GLUUR</name>
<organism evidence="4 5">
    <name type="scientific">Glutamicibacter uratoxydans</name>
    <name type="common">Arthrobacter uratoxydans</name>
    <dbReference type="NCBI Taxonomy" id="43667"/>
    <lineage>
        <taxon>Bacteria</taxon>
        <taxon>Bacillati</taxon>
        <taxon>Actinomycetota</taxon>
        <taxon>Actinomycetes</taxon>
        <taxon>Micrococcales</taxon>
        <taxon>Micrococcaceae</taxon>
        <taxon>Glutamicibacter</taxon>
    </lineage>
</organism>
<evidence type="ECO:0000313" key="5">
    <source>
        <dbReference type="Proteomes" id="UP000316612"/>
    </source>
</evidence>
<feature type="region of interest" description="Disordered" evidence="2">
    <location>
        <begin position="172"/>
        <end position="321"/>
    </location>
</feature>
<dbReference type="Gene3D" id="2.60.200.20">
    <property type="match status" value="1"/>
</dbReference>
<protein>
    <recommendedName>
        <fullName evidence="3">FHA domain-containing protein</fullName>
    </recommendedName>
</protein>
<dbReference type="RefSeq" id="WP_170184186.1">
    <property type="nucleotide sequence ID" value="NZ_BAAAJL010000006.1"/>
</dbReference>
<keyword evidence="1" id="KW-0597">Phosphoprotein</keyword>
<dbReference type="Pfam" id="PF00498">
    <property type="entry name" value="FHA"/>
    <property type="match status" value="1"/>
</dbReference>
<feature type="compositionally biased region" description="Acidic residues" evidence="2">
    <location>
        <begin position="299"/>
        <end position="310"/>
    </location>
</feature>
<evidence type="ECO:0000313" key="4">
    <source>
        <dbReference type="EMBL" id="GED06698.1"/>
    </source>
</evidence>
<feature type="compositionally biased region" description="Low complexity" evidence="2">
    <location>
        <begin position="375"/>
        <end position="386"/>
    </location>
</feature>
<dbReference type="InterPro" id="IPR008984">
    <property type="entry name" value="SMAD_FHA_dom_sf"/>
</dbReference>
<feature type="domain" description="FHA" evidence="3">
    <location>
        <begin position="458"/>
        <end position="514"/>
    </location>
</feature>
<dbReference type="InterPro" id="IPR000253">
    <property type="entry name" value="FHA_dom"/>
</dbReference>
<feature type="compositionally biased region" description="Low complexity" evidence="2">
    <location>
        <begin position="208"/>
        <end position="229"/>
    </location>
</feature>
<dbReference type="PROSITE" id="PS50006">
    <property type="entry name" value="FHA_DOMAIN"/>
    <property type="match status" value="1"/>
</dbReference>
<proteinExistence type="predicted"/>
<dbReference type="EMBL" id="BJNY01000012">
    <property type="protein sequence ID" value="GED06698.1"/>
    <property type="molecule type" value="Genomic_DNA"/>
</dbReference>
<accession>A0A4Y4DTL5</accession>
<sequence length="552" mass="57816">MNTLRYLPGDWYALVSANHVVVLPPDTAADTVKSLWDAMDGTEDLETLLSALLGTVGMKITAMPDFAMVSRAKAPHVMVRGAVQFNYTDERGSHQISASGIATWTEQRCSETSAWSLDSGAVQAEAAAGPVLHITEGMVLASKLSFGSEQTAAAGKISAEAQKVIDEAVEDARGRRAADAASEAEPEETQLAVKPAGKRAAEPKKQETAAAAAPATSAAPKASATPAQEPSAPAVQKKAVSSETPTAPAPDAKKPEAAAPAANELATVAMKRTSANLEPNADSARQQQGSKKVPAAAADDADTMDPEAEESSGISEEVSLASILLGKRDDPSTQYQTEEPDNADTIIKARASKVSVLPENEEVDNEDTVYSTSLRSRASAPAQPAAEPEMSTISSHQMILARVCSGGHPNPPESTSCRTCHVKLSGQATRVRQPSMGRMFVTEQSSGPGSTHLLTRSVIIGRQPVYKGPAGASEPKLMKVLSPNNDISRSHVQVKIDGWHVELVDLGATNGTVLLREGQSPRRLGTKEAVLLLSGDVADLGDGVTLSFKDLP</sequence>
<evidence type="ECO:0000256" key="2">
    <source>
        <dbReference type="SAM" id="MobiDB-lite"/>
    </source>
</evidence>
<feature type="compositionally biased region" description="Polar residues" evidence="2">
    <location>
        <begin position="273"/>
        <end position="290"/>
    </location>
</feature>
<keyword evidence="5" id="KW-1185">Reference proteome</keyword>
<gene>
    <name evidence="4" type="ORF">AUR04nite_22300</name>
</gene>
<dbReference type="SUPFAM" id="SSF49879">
    <property type="entry name" value="SMAD/FHA domain"/>
    <property type="match status" value="1"/>
</dbReference>
<dbReference type="AlphaFoldDB" id="A0A4Y4DTL5"/>
<dbReference type="CDD" id="cd00060">
    <property type="entry name" value="FHA"/>
    <property type="match status" value="1"/>
</dbReference>
<evidence type="ECO:0000259" key="3">
    <source>
        <dbReference type="PROSITE" id="PS50006"/>
    </source>
</evidence>
<reference evidence="4 5" key="1">
    <citation type="submission" date="2019-06" db="EMBL/GenBank/DDBJ databases">
        <title>Whole genome shotgun sequence of Glutamicibacter uratoxydans NBRC 15515.</title>
        <authorList>
            <person name="Hosoyama A."/>
            <person name="Uohara A."/>
            <person name="Ohji S."/>
            <person name="Ichikawa N."/>
        </authorList>
    </citation>
    <scope>NUCLEOTIDE SEQUENCE [LARGE SCALE GENOMIC DNA]</scope>
    <source>
        <strain evidence="4 5">NBRC 15515</strain>
    </source>
</reference>
<feature type="region of interest" description="Disordered" evidence="2">
    <location>
        <begin position="357"/>
        <end position="386"/>
    </location>
</feature>
<evidence type="ECO:0000256" key="1">
    <source>
        <dbReference type="ARBA" id="ARBA00022553"/>
    </source>
</evidence>
<dbReference type="Proteomes" id="UP000316612">
    <property type="component" value="Unassembled WGS sequence"/>
</dbReference>